<comment type="caution">
    <text evidence="1">The sequence shown here is derived from an EMBL/GenBank/DDBJ whole genome shotgun (WGS) entry which is preliminary data.</text>
</comment>
<dbReference type="Proteomes" id="UP000028582">
    <property type="component" value="Unassembled WGS sequence"/>
</dbReference>
<sequence>MYIKLHVSSEALKAGMISRETIRKSVEYHNHLVQAEARGMKPNQQLEEIVNLRKGLRTSETAFWGSNLSRMRARHDMFGYIKRYGPPQLFVTVSPDSAGTYSIAVIAGELSRRTIEEGNTHLLPNQADRKRIASEYRMQSALYFERVMTVIIEVLLGWDQKMHEPKKGGGIFGIKRSNLGIYMTTLESGCMDFQKLQKK</sequence>
<reference evidence="1 2" key="1">
    <citation type="submission" date="2013-11" db="EMBL/GenBank/DDBJ databases">
        <title>The Genome Sequence of Phytophthora parasitica P1976.</title>
        <authorList>
            <consortium name="The Broad Institute Genomics Platform"/>
            <person name="Russ C."/>
            <person name="Tyler B."/>
            <person name="Panabieres F."/>
            <person name="Shan W."/>
            <person name="Tripathy S."/>
            <person name="Grunwald N."/>
            <person name="Machado M."/>
            <person name="Johnson C.S."/>
            <person name="Walker B."/>
            <person name="Young S."/>
            <person name="Zeng Q."/>
            <person name="Gargeya S."/>
            <person name="Fitzgerald M."/>
            <person name="Haas B."/>
            <person name="Abouelleil A."/>
            <person name="Allen A.W."/>
            <person name="Alvarado L."/>
            <person name="Arachchi H.M."/>
            <person name="Berlin A.M."/>
            <person name="Chapman S.B."/>
            <person name="Gainer-Dewar J."/>
            <person name="Goldberg J."/>
            <person name="Griggs A."/>
            <person name="Gujja S."/>
            <person name="Hansen M."/>
            <person name="Howarth C."/>
            <person name="Imamovic A."/>
            <person name="Ireland A."/>
            <person name="Larimer J."/>
            <person name="McCowan C."/>
            <person name="Murphy C."/>
            <person name="Pearson M."/>
            <person name="Poon T.W."/>
            <person name="Priest M."/>
            <person name="Roberts A."/>
            <person name="Saif S."/>
            <person name="Shea T."/>
            <person name="Sisk P."/>
            <person name="Sykes S."/>
            <person name="Wortman J."/>
            <person name="Nusbaum C."/>
            <person name="Birren B."/>
        </authorList>
    </citation>
    <scope>NUCLEOTIDE SEQUENCE [LARGE SCALE GENOMIC DNA]</scope>
    <source>
        <strain evidence="1 2">P1976</strain>
    </source>
</reference>
<gene>
    <name evidence="1" type="ORF">F444_10134</name>
</gene>
<protein>
    <recommendedName>
        <fullName evidence="3">Helitron helicase-like domain-containing protein</fullName>
    </recommendedName>
</protein>
<accession>A0A081A547</accession>
<evidence type="ECO:0000313" key="1">
    <source>
        <dbReference type="EMBL" id="ETO74008.1"/>
    </source>
</evidence>
<dbReference type="EMBL" id="ANJA01001834">
    <property type="protein sequence ID" value="ETO74008.1"/>
    <property type="molecule type" value="Genomic_DNA"/>
</dbReference>
<dbReference type="AlphaFoldDB" id="A0A081A547"/>
<evidence type="ECO:0008006" key="3">
    <source>
        <dbReference type="Google" id="ProtNLM"/>
    </source>
</evidence>
<name>A0A081A547_PHYNI</name>
<evidence type="ECO:0000313" key="2">
    <source>
        <dbReference type="Proteomes" id="UP000028582"/>
    </source>
</evidence>
<organism evidence="1 2">
    <name type="scientific">Phytophthora nicotianae P1976</name>
    <dbReference type="NCBI Taxonomy" id="1317066"/>
    <lineage>
        <taxon>Eukaryota</taxon>
        <taxon>Sar</taxon>
        <taxon>Stramenopiles</taxon>
        <taxon>Oomycota</taxon>
        <taxon>Peronosporomycetes</taxon>
        <taxon>Peronosporales</taxon>
        <taxon>Peronosporaceae</taxon>
        <taxon>Phytophthora</taxon>
    </lineage>
</organism>
<dbReference type="OrthoDB" id="8196283at2759"/>
<proteinExistence type="predicted"/>